<reference evidence="2 3" key="1">
    <citation type="submission" date="2021-06" db="EMBL/GenBank/DDBJ databases">
        <authorList>
            <person name="Palmer J.M."/>
        </authorList>
    </citation>
    <scope>NUCLEOTIDE SEQUENCE [LARGE SCALE GENOMIC DNA]</scope>
    <source>
        <strain evidence="3">if_2019</strain>
        <tissue evidence="2">Muscle</tissue>
    </source>
</reference>
<dbReference type="Proteomes" id="UP001482620">
    <property type="component" value="Unassembled WGS sequence"/>
</dbReference>
<dbReference type="EMBL" id="JAHRIQ010046624">
    <property type="protein sequence ID" value="MEQ2235702.1"/>
    <property type="molecule type" value="Genomic_DNA"/>
</dbReference>
<evidence type="ECO:0000313" key="3">
    <source>
        <dbReference type="Proteomes" id="UP001482620"/>
    </source>
</evidence>
<accession>A0ABV0TW74</accession>
<protein>
    <submittedName>
        <fullName evidence="2">Uncharacterized protein</fullName>
    </submittedName>
</protein>
<evidence type="ECO:0000256" key="1">
    <source>
        <dbReference type="SAM" id="MobiDB-lite"/>
    </source>
</evidence>
<keyword evidence="3" id="KW-1185">Reference proteome</keyword>
<gene>
    <name evidence="2" type="ORF">ILYODFUR_004989</name>
</gene>
<comment type="caution">
    <text evidence="2">The sequence shown here is derived from an EMBL/GenBank/DDBJ whole genome shotgun (WGS) entry which is preliminary data.</text>
</comment>
<proteinExistence type="predicted"/>
<sequence>MILEAMLSGTQMALVGSPMANRLWVTGQTRRLHEDQKNQGTSRRPVRRSRGPTLEPGLGLVTPRRTRWGQAQVRDYLGSLVFTVRL</sequence>
<name>A0ABV0TW74_9TELE</name>
<organism evidence="2 3">
    <name type="scientific">Ilyodon furcidens</name>
    <name type="common">goldbreast splitfin</name>
    <dbReference type="NCBI Taxonomy" id="33524"/>
    <lineage>
        <taxon>Eukaryota</taxon>
        <taxon>Metazoa</taxon>
        <taxon>Chordata</taxon>
        <taxon>Craniata</taxon>
        <taxon>Vertebrata</taxon>
        <taxon>Euteleostomi</taxon>
        <taxon>Actinopterygii</taxon>
        <taxon>Neopterygii</taxon>
        <taxon>Teleostei</taxon>
        <taxon>Neoteleostei</taxon>
        <taxon>Acanthomorphata</taxon>
        <taxon>Ovalentaria</taxon>
        <taxon>Atherinomorphae</taxon>
        <taxon>Cyprinodontiformes</taxon>
        <taxon>Goodeidae</taxon>
        <taxon>Ilyodon</taxon>
    </lineage>
</organism>
<evidence type="ECO:0000313" key="2">
    <source>
        <dbReference type="EMBL" id="MEQ2235702.1"/>
    </source>
</evidence>
<feature type="region of interest" description="Disordered" evidence="1">
    <location>
        <begin position="27"/>
        <end position="61"/>
    </location>
</feature>